<accession>A0A133YHC1</accession>
<dbReference type="PANTHER" id="PTHR30290">
    <property type="entry name" value="PERIPLASMIC BINDING COMPONENT OF ABC TRANSPORTER"/>
    <property type="match status" value="1"/>
</dbReference>
<comment type="similarity">
    <text evidence="2">Belongs to the bacterial solute-binding protein 5 family.</text>
</comment>
<dbReference type="Gene3D" id="3.40.190.10">
    <property type="entry name" value="Periplasmic binding protein-like II"/>
    <property type="match status" value="1"/>
</dbReference>
<protein>
    <submittedName>
        <fullName evidence="7">ABC transporter, substrate-binding protein, family 5</fullName>
    </submittedName>
</protein>
<evidence type="ECO:0000256" key="4">
    <source>
        <dbReference type="ARBA" id="ARBA00022729"/>
    </source>
</evidence>
<feature type="region of interest" description="Disordered" evidence="5">
    <location>
        <begin position="44"/>
        <end position="126"/>
    </location>
</feature>
<evidence type="ECO:0000313" key="8">
    <source>
        <dbReference type="Proteomes" id="UP000070080"/>
    </source>
</evidence>
<evidence type="ECO:0000256" key="2">
    <source>
        <dbReference type="ARBA" id="ARBA00005695"/>
    </source>
</evidence>
<dbReference type="Proteomes" id="UP000070080">
    <property type="component" value="Unassembled WGS sequence"/>
</dbReference>
<dbReference type="STRING" id="1497955.HMPREF1872_00274"/>
<evidence type="ECO:0000313" key="7">
    <source>
        <dbReference type="EMBL" id="KXB42586.1"/>
    </source>
</evidence>
<evidence type="ECO:0000256" key="5">
    <source>
        <dbReference type="SAM" id="MobiDB-lite"/>
    </source>
</evidence>
<comment type="subcellular location">
    <subcellularLocation>
        <location evidence="1">Cell envelope</location>
    </subcellularLocation>
</comment>
<dbReference type="Pfam" id="PF00496">
    <property type="entry name" value="SBP_bac_5"/>
    <property type="match status" value="1"/>
</dbReference>
<keyword evidence="4" id="KW-0732">Signal</keyword>
<dbReference type="GO" id="GO:0030313">
    <property type="term" value="C:cell envelope"/>
    <property type="evidence" value="ECO:0007669"/>
    <property type="project" value="UniProtKB-SubCell"/>
</dbReference>
<dbReference type="PANTHER" id="PTHR30290:SF10">
    <property type="entry name" value="PERIPLASMIC OLIGOPEPTIDE-BINDING PROTEIN-RELATED"/>
    <property type="match status" value="1"/>
</dbReference>
<proteinExistence type="inferred from homology"/>
<organism evidence="7 8">
    <name type="scientific">Amygdalobacter nucleatus</name>
    <dbReference type="NCBI Taxonomy" id="3029274"/>
    <lineage>
        <taxon>Bacteria</taxon>
        <taxon>Bacillati</taxon>
        <taxon>Bacillota</taxon>
        <taxon>Clostridia</taxon>
        <taxon>Eubacteriales</taxon>
        <taxon>Oscillospiraceae</taxon>
        <taxon>Amygdalobacter</taxon>
    </lineage>
</organism>
<dbReference type="OrthoDB" id="9796817at2"/>
<dbReference type="GO" id="GO:0015833">
    <property type="term" value="P:peptide transport"/>
    <property type="evidence" value="ECO:0007669"/>
    <property type="project" value="TreeGrafter"/>
</dbReference>
<dbReference type="PROSITE" id="PS51257">
    <property type="entry name" value="PROKAR_LIPOPROTEIN"/>
    <property type="match status" value="1"/>
</dbReference>
<dbReference type="GO" id="GO:1904680">
    <property type="term" value="F:peptide transmembrane transporter activity"/>
    <property type="evidence" value="ECO:0007669"/>
    <property type="project" value="TreeGrafter"/>
</dbReference>
<dbReference type="EMBL" id="LSCV01000002">
    <property type="protein sequence ID" value="KXB42586.1"/>
    <property type="molecule type" value="Genomic_DNA"/>
</dbReference>
<dbReference type="AlphaFoldDB" id="A0A133YHC1"/>
<keyword evidence="3" id="KW-0813">Transport</keyword>
<feature type="compositionally biased region" description="Polar residues" evidence="5">
    <location>
        <begin position="75"/>
        <end position="116"/>
    </location>
</feature>
<sequence>MKLGKKRLIAGYLSLFMILSACHFYKKPLDLKFKRDLGQKSDNFSKMLPLNPEQALQTAETEATDEEVTAPEAANNTNSSETAIFSEKNGSGESVNPSEKATSSAETVSSENTSPSEADKPLRPQSTIRQALGREDAYNFDRDAKLKQVAEVQNIPTVKQQVLRLPIVDAANYHPYIERNECDQVINHMLFRSLFRFDKYRRLTKDLVKDYHYSYDQKLIEISLDEKALYADQTPIDAVDVIQAFNLLKDNSNSNAASKLVVSSAYFRSLDAIEKIEQVGAYDLRIYLKKPDLNLAYALTFPIVKGSELYNKGLLSFTSSGAYKQVNLDKLLAADSEEQRKQLSNFDAFYMQRSLGERPAYFNSLLQRFAVKNYASEAEAVQAFINKEIDLCYTWPAYTDKLAQYEHYVFNSLATLNLTFNWPSELQSMNSANNTNNTNTNGATNNALTDYYADIQLLKTKLSAIYNDEALFRPKDPALSPAAYAFVEDLFKPYKLIPAYPLNQLIREREKLASDFTKKTWRLLVPNDLSFGEEIVARLTHQFAKMGLKAAIKRVNLADFKRTVSTNTWDIALYPLLSHRIPDLGYELKELSNGNFWRKSRGEEFMPEFYVYPNDAQPLIDYMNNYKFTADANNPLEDVNYQQKFSKLYQYSNSMPLLKYNRALYLQDSLRGELRPFALDPLSGVEDLWIWATP</sequence>
<keyword evidence="8" id="KW-1185">Reference proteome</keyword>
<dbReference type="SUPFAM" id="SSF53850">
    <property type="entry name" value="Periplasmic binding protein-like II"/>
    <property type="match status" value="1"/>
</dbReference>
<name>A0A133YHC1_9FIRM</name>
<feature type="domain" description="Solute-binding protein family 5" evidence="6">
    <location>
        <begin position="204"/>
        <end position="422"/>
    </location>
</feature>
<evidence type="ECO:0000259" key="6">
    <source>
        <dbReference type="Pfam" id="PF00496"/>
    </source>
</evidence>
<evidence type="ECO:0000256" key="3">
    <source>
        <dbReference type="ARBA" id="ARBA00022448"/>
    </source>
</evidence>
<gene>
    <name evidence="7" type="ORF">HMPREF1872_00274</name>
</gene>
<comment type="caution">
    <text evidence="7">The sequence shown here is derived from an EMBL/GenBank/DDBJ whole genome shotgun (WGS) entry which is preliminary data.</text>
</comment>
<evidence type="ECO:0000256" key="1">
    <source>
        <dbReference type="ARBA" id="ARBA00004196"/>
    </source>
</evidence>
<dbReference type="InterPro" id="IPR000914">
    <property type="entry name" value="SBP_5_dom"/>
</dbReference>
<reference evidence="8" key="1">
    <citation type="submission" date="2016-01" db="EMBL/GenBank/DDBJ databases">
        <authorList>
            <person name="Mitreva M."/>
            <person name="Pepin K.H."/>
            <person name="Mihindukulasuriya K.A."/>
            <person name="Fulton R."/>
            <person name="Fronick C."/>
            <person name="O'Laughlin M."/>
            <person name="Miner T."/>
            <person name="Herter B."/>
            <person name="Rosa B.A."/>
            <person name="Cordes M."/>
            <person name="Tomlinson C."/>
            <person name="Wollam A."/>
            <person name="Palsikar V.B."/>
            <person name="Mardis E.R."/>
            <person name="Wilson R.K."/>
        </authorList>
    </citation>
    <scope>NUCLEOTIDE SEQUENCE [LARGE SCALE GENOMIC DNA]</scope>
    <source>
        <strain evidence="8">KA00274</strain>
    </source>
</reference>
<dbReference type="InterPro" id="IPR039424">
    <property type="entry name" value="SBP_5"/>
</dbReference>
<dbReference type="RefSeq" id="WP_066712752.1">
    <property type="nucleotide sequence ID" value="NZ_JARFNM010000001.1"/>
</dbReference>